<keyword evidence="2" id="KW-1185">Reference proteome</keyword>
<organism evidence="1 2">
    <name type="scientific">Hermetia illucens</name>
    <name type="common">Black soldier fly</name>
    <dbReference type="NCBI Taxonomy" id="343691"/>
    <lineage>
        <taxon>Eukaryota</taxon>
        <taxon>Metazoa</taxon>
        <taxon>Ecdysozoa</taxon>
        <taxon>Arthropoda</taxon>
        <taxon>Hexapoda</taxon>
        <taxon>Insecta</taxon>
        <taxon>Pterygota</taxon>
        <taxon>Neoptera</taxon>
        <taxon>Endopterygota</taxon>
        <taxon>Diptera</taxon>
        <taxon>Brachycera</taxon>
        <taxon>Stratiomyomorpha</taxon>
        <taxon>Stratiomyidae</taxon>
        <taxon>Hermetiinae</taxon>
        <taxon>Hermetia</taxon>
    </lineage>
</organism>
<sequence length="76" mass="8970">MDITDPLSIAYNRWMFPEDWVTQDDDPRKSLRLISSENPNDLDWDCMSKCSLLRDLNFNSSSIEDLARVDYHEEAE</sequence>
<evidence type="ECO:0000313" key="1">
    <source>
        <dbReference type="EMBL" id="CAD7087031.1"/>
    </source>
</evidence>
<dbReference type="Proteomes" id="UP000594454">
    <property type="component" value="Chromosome 4"/>
</dbReference>
<dbReference type="AlphaFoldDB" id="A0A7R8YWP6"/>
<dbReference type="EMBL" id="LR899012">
    <property type="protein sequence ID" value="CAD7087031.1"/>
    <property type="molecule type" value="Genomic_DNA"/>
</dbReference>
<protein>
    <submittedName>
        <fullName evidence="1">Uncharacterized protein</fullName>
    </submittedName>
</protein>
<gene>
    <name evidence="1" type="ORF">HERILL_LOCUS9759</name>
</gene>
<dbReference type="InParanoid" id="A0A7R8YWP6"/>
<accession>A0A7R8YWP6</accession>
<name>A0A7R8YWP6_HERIL</name>
<evidence type="ECO:0000313" key="2">
    <source>
        <dbReference type="Proteomes" id="UP000594454"/>
    </source>
</evidence>
<reference evidence="1 2" key="1">
    <citation type="submission" date="2020-11" db="EMBL/GenBank/DDBJ databases">
        <authorList>
            <person name="Wallbank WR R."/>
            <person name="Pardo Diaz C."/>
            <person name="Kozak K."/>
            <person name="Martin S."/>
            <person name="Jiggins C."/>
            <person name="Moest M."/>
            <person name="Warren A I."/>
            <person name="Generalovic N T."/>
            <person name="Byers J.R.P. K."/>
            <person name="Montejo-Kovacevich G."/>
            <person name="Yen C E."/>
        </authorList>
    </citation>
    <scope>NUCLEOTIDE SEQUENCE [LARGE SCALE GENOMIC DNA]</scope>
</reference>
<proteinExistence type="predicted"/>